<dbReference type="InterPro" id="IPR001433">
    <property type="entry name" value="OxRdtase_FAD/NAD-bd"/>
</dbReference>
<dbReference type="KEGG" id="mliy:RYJ27_09640"/>
<feature type="transmembrane region" description="Helical" evidence="2">
    <location>
        <begin position="21"/>
        <end position="46"/>
    </location>
</feature>
<dbReference type="InterPro" id="IPR017938">
    <property type="entry name" value="Riboflavin_synthase-like_b-brl"/>
</dbReference>
<dbReference type="PROSITE" id="PS51384">
    <property type="entry name" value="FAD_FR"/>
    <property type="match status" value="1"/>
</dbReference>
<feature type="domain" description="FAD-binding FR-type" evidence="3">
    <location>
        <begin position="279"/>
        <end position="385"/>
    </location>
</feature>
<protein>
    <submittedName>
        <fullName evidence="4">Flavodoxin reductase</fullName>
    </submittedName>
</protein>
<evidence type="ECO:0000313" key="4">
    <source>
        <dbReference type="EMBL" id="WOQ68965.1"/>
    </source>
</evidence>
<feature type="transmembrane region" description="Helical" evidence="2">
    <location>
        <begin position="205"/>
        <end position="226"/>
    </location>
</feature>
<dbReference type="EMBL" id="CP137080">
    <property type="protein sequence ID" value="WOQ68965.1"/>
    <property type="molecule type" value="Genomic_DNA"/>
</dbReference>
<dbReference type="Gene3D" id="2.40.30.10">
    <property type="entry name" value="Translation factors"/>
    <property type="match status" value="1"/>
</dbReference>
<feature type="transmembrane region" description="Helical" evidence="2">
    <location>
        <begin position="238"/>
        <end position="259"/>
    </location>
</feature>
<evidence type="ECO:0000256" key="1">
    <source>
        <dbReference type="ARBA" id="ARBA00001974"/>
    </source>
</evidence>
<accession>A0AAU0MFM8</accession>
<dbReference type="Pfam" id="PF00175">
    <property type="entry name" value="NAD_binding_1"/>
    <property type="match status" value="1"/>
</dbReference>
<dbReference type="Proteomes" id="UP001329313">
    <property type="component" value="Chromosome"/>
</dbReference>
<feature type="transmembrane region" description="Helical" evidence="2">
    <location>
        <begin position="82"/>
        <end position="98"/>
    </location>
</feature>
<dbReference type="PANTHER" id="PTHR47354:SF5">
    <property type="entry name" value="PROTEIN RFBI"/>
    <property type="match status" value="1"/>
</dbReference>
<dbReference type="InterPro" id="IPR017927">
    <property type="entry name" value="FAD-bd_FR_type"/>
</dbReference>
<keyword evidence="2" id="KW-1133">Transmembrane helix</keyword>
<proteinExistence type="predicted"/>
<comment type="cofactor">
    <cofactor evidence="1">
        <name>FAD</name>
        <dbReference type="ChEBI" id="CHEBI:57692"/>
    </cofactor>
</comment>
<organism evidence="4 5">
    <name type="scientific">Microbacterium limosum</name>
    <dbReference type="NCBI Taxonomy" id="3079935"/>
    <lineage>
        <taxon>Bacteria</taxon>
        <taxon>Bacillati</taxon>
        <taxon>Actinomycetota</taxon>
        <taxon>Actinomycetes</taxon>
        <taxon>Micrococcales</taxon>
        <taxon>Microbacteriaceae</taxon>
        <taxon>Microbacterium</taxon>
    </lineage>
</organism>
<evidence type="ECO:0000256" key="2">
    <source>
        <dbReference type="SAM" id="Phobius"/>
    </source>
</evidence>
<keyword evidence="5" id="KW-1185">Reference proteome</keyword>
<sequence>MIATLASLRARLLGILGRFSMYRLVMLALAALTVIALALSLLGLVVPSPLELIVTAAVLGAACVGVNALVQRVLRMPRRYESSLITAFILLFVLRPTLVPVELAWIALAGAVAVVSKYAIAWRGRHILNPAAVGATALTVSGLGASAWWVGSPVLAGPVLLLGLAVLLRTERLRIVTVFFVVAVGVSVFRLAVQAQAAGVSIDAGQALSFAVLSSPFLFLGAFMLSEPLTLPPRRWQQLTVAAVVGVLAGWPISVGWFTLGQERALLIGNLLAFVWAAHHTVRLRLRDASMLTPTVRQLTFESRRPVRFAAGQYVELEVPHSRPDARGTRREFSIVSAPSDAPLMRIAYRVKEGAAESSYKRALAVAAPGTDYAATGVWGDFVLPRDPGAPLLLVAAGIGVTPFVSQLRESAARGEDRDVVLVYVAATAAELAFRDELAATGAEVVVFTRDDPSPLPARWRWAQGVRLDAAGLHDVVPDLDDRHAYISGPPALIADLAPALEKARSLTTDAFAGY</sequence>
<dbReference type="SUPFAM" id="SSF63380">
    <property type="entry name" value="Riboflavin synthase domain-like"/>
    <property type="match status" value="1"/>
</dbReference>
<dbReference type="Gene3D" id="3.40.50.80">
    <property type="entry name" value="Nucleotide-binding domain of ferredoxin-NADP reductase (FNR) module"/>
    <property type="match status" value="1"/>
</dbReference>
<dbReference type="PRINTS" id="PR00410">
    <property type="entry name" value="PHEHYDRXLASE"/>
</dbReference>
<feature type="transmembrane region" description="Helical" evidence="2">
    <location>
        <begin position="52"/>
        <end position="70"/>
    </location>
</feature>
<evidence type="ECO:0000313" key="5">
    <source>
        <dbReference type="Proteomes" id="UP001329313"/>
    </source>
</evidence>
<gene>
    <name evidence="4" type="ORF">RYJ27_09640</name>
</gene>
<keyword evidence="2" id="KW-0472">Membrane</keyword>
<name>A0AAU0MFM8_9MICO</name>
<feature type="transmembrane region" description="Helical" evidence="2">
    <location>
        <begin position="175"/>
        <end position="193"/>
    </location>
</feature>
<evidence type="ECO:0000259" key="3">
    <source>
        <dbReference type="PROSITE" id="PS51384"/>
    </source>
</evidence>
<dbReference type="InterPro" id="IPR039261">
    <property type="entry name" value="FNR_nucleotide-bd"/>
</dbReference>
<feature type="transmembrane region" description="Helical" evidence="2">
    <location>
        <begin position="150"/>
        <end position="168"/>
    </location>
</feature>
<dbReference type="SUPFAM" id="SSF52343">
    <property type="entry name" value="Ferredoxin reductase-like, C-terminal NADP-linked domain"/>
    <property type="match status" value="1"/>
</dbReference>
<dbReference type="PANTHER" id="PTHR47354">
    <property type="entry name" value="NADH OXIDOREDUCTASE HCR"/>
    <property type="match status" value="1"/>
</dbReference>
<dbReference type="AlphaFoldDB" id="A0AAU0MFM8"/>
<dbReference type="InterPro" id="IPR050415">
    <property type="entry name" value="MRET"/>
</dbReference>
<dbReference type="GO" id="GO:0016491">
    <property type="term" value="F:oxidoreductase activity"/>
    <property type="evidence" value="ECO:0007669"/>
    <property type="project" value="InterPro"/>
</dbReference>
<keyword evidence="2" id="KW-0812">Transmembrane</keyword>
<dbReference type="RefSeq" id="WP_330170103.1">
    <property type="nucleotide sequence ID" value="NZ_CP137080.1"/>
</dbReference>
<dbReference type="CDD" id="cd00322">
    <property type="entry name" value="FNR_like"/>
    <property type="match status" value="1"/>
</dbReference>
<reference evidence="4 5" key="1">
    <citation type="submission" date="2023-10" db="EMBL/GenBank/DDBJ databases">
        <title>Y20.</title>
        <authorList>
            <person name="Zhang G."/>
            <person name="Ding Y."/>
        </authorList>
    </citation>
    <scope>NUCLEOTIDE SEQUENCE [LARGE SCALE GENOMIC DNA]</scope>
    <source>
        <strain evidence="4 5">Y20</strain>
    </source>
</reference>